<dbReference type="InterPro" id="IPR041633">
    <property type="entry name" value="Polbeta"/>
</dbReference>
<evidence type="ECO:0000313" key="4">
    <source>
        <dbReference type="Proteomes" id="UP000657075"/>
    </source>
</evidence>
<dbReference type="InterPro" id="IPR043519">
    <property type="entry name" value="NT_sf"/>
</dbReference>
<reference evidence="2" key="4">
    <citation type="journal article" date="2023" name="Microbiol. Resour. Announc.">
        <title>Complete Genome Sequence of Vulcanisaeta souniana Strain IC-059, a Hyperthermophilic Archaeon Isolated from Hot Spring Water in Japan.</title>
        <authorList>
            <person name="Kato S."/>
            <person name="Itoh T."/>
            <person name="Wu L."/>
            <person name="Ma J."/>
            <person name="Ohkuma M."/>
        </authorList>
    </citation>
    <scope>NUCLEOTIDE SEQUENCE</scope>
    <source>
        <strain evidence="2">JCM 11219</strain>
    </source>
</reference>
<dbReference type="InterPro" id="IPR052930">
    <property type="entry name" value="TA_antitoxin_MntA"/>
</dbReference>
<dbReference type="OrthoDB" id="23323at2157"/>
<evidence type="ECO:0000313" key="5">
    <source>
        <dbReference type="Proteomes" id="UP001060771"/>
    </source>
</evidence>
<feature type="domain" description="Polymerase beta nucleotidyltransferase" evidence="1">
    <location>
        <begin position="26"/>
        <end position="109"/>
    </location>
</feature>
<proteinExistence type="predicted"/>
<organism evidence="3 4">
    <name type="scientific">Vulcanisaeta souniana JCM 11219</name>
    <dbReference type="NCBI Taxonomy" id="1293586"/>
    <lineage>
        <taxon>Archaea</taxon>
        <taxon>Thermoproteota</taxon>
        <taxon>Thermoprotei</taxon>
        <taxon>Thermoproteales</taxon>
        <taxon>Thermoproteaceae</taxon>
        <taxon>Vulcanisaeta</taxon>
    </lineage>
</organism>
<evidence type="ECO:0000313" key="3">
    <source>
        <dbReference type="EMBL" id="GGI76262.1"/>
    </source>
</evidence>
<dbReference type="RefSeq" id="WP_188603081.1">
    <property type="nucleotide sequence ID" value="NZ_AP026830.1"/>
</dbReference>
<dbReference type="Proteomes" id="UP000657075">
    <property type="component" value="Unassembled WGS sequence"/>
</dbReference>
<dbReference type="EMBL" id="AP026830">
    <property type="protein sequence ID" value="BDR93326.1"/>
    <property type="molecule type" value="Genomic_DNA"/>
</dbReference>
<evidence type="ECO:0000259" key="1">
    <source>
        <dbReference type="Pfam" id="PF18765"/>
    </source>
</evidence>
<sequence>MNACSEQCLRVLGVVRGVITNNYYKDFIQFAVLYGSLVYGVFGPLSDVDIAVLFRDDVNVIDVLPMFISDLALALGVPEDGVDVAVLNDPLLPFEVRFRALAQGVPVYIGDRGVFIREVVRAVSLYGDYQVFLRVNGFNELIRRRVGELRGSTR</sequence>
<name>A0A830E134_9CREN</name>
<dbReference type="AlphaFoldDB" id="A0A830E134"/>
<gene>
    <name evidence="3" type="ORF">GCM10007112_11330</name>
    <name evidence="2" type="ORF">Vsou_24190</name>
</gene>
<dbReference type="CDD" id="cd05403">
    <property type="entry name" value="NT_KNTase_like"/>
    <property type="match status" value="1"/>
</dbReference>
<dbReference type="PANTHER" id="PTHR43852:SF3">
    <property type="entry name" value="NUCLEOTIDYLTRANSFERASE"/>
    <property type="match status" value="1"/>
</dbReference>
<accession>A0A830E134</accession>
<dbReference type="SUPFAM" id="SSF81301">
    <property type="entry name" value="Nucleotidyltransferase"/>
    <property type="match status" value="1"/>
</dbReference>
<protein>
    <recommendedName>
        <fullName evidence="1">Polymerase beta nucleotidyltransferase domain-containing protein</fullName>
    </recommendedName>
</protein>
<dbReference type="Gene3D" id="3.30.460.10">
    <property type="entry name" value="Beta Polymerase, domain 2"/>
    <property type="match status" value="1"/>
</dbReference>
<dbReference type="EMBL" id="BMNM01000004">
    <property type="protein sequence ID" value="GGI76262.1"/>
    <property type="molecule type" value="Genomic_DNA"/>
</dbReference>
<dbReference type="Pfam" id="PF18765">
    <property type="entry name" value="Polbeta"/>
    <property type="match status" value="1"/>
</dbReference>
<reference evidence="3" key="1">
    <citation type="journal article" date="2014" name="Int. J. Syst. Evol. Microbiol.">
        <title>Complete genome sequence of Corynebacterium casei LMG S-19264T (=DSM 44701T), isolated from a smear-ripened cheese.</title>
        <authorList>
            <consortium name="US DOE Joint Genome Institute (JGI-PGF)"/>
            <person name="Walter F."/>
            <person name="Albersmeier A."/>
            <person name="Kalinowski J."/>
            <person name="Ruckert C."/>
        </authorList>
    </citation>
    <scope>NUCLEOTIDE SEQUENCE</scope>
    <source>
        <strain evidence="3">JCM 11219</strain>
    </source>
</reference>
<reference evidence="3" key="2">
    <citation type="submission" date="2020-09" db="EMBL/GenBank/DDBJ databases">
        <authorList>
            <person name="Sun Q."/>
            <person name="Ohkuma M."/>
        </authorList>
    </citation>
    <scope>NUCLEOTIDE SEQUENCE</scope>
    <source>
        <strain evidence="3">JCM 11219</strain>
    </source>
</reference>
<dbReference type="GeneID" id="76207959"/>
<dbReference type="PANTHER" id="PTHR43852">
    <property type="entry name" value="NUCLEOTIDYLTRANSFERASE"/>
    <property type="match status" value="1"/>
</dbReference>
<keyword evidence="5" id="KW-1185">Reference proteome</keyword>
<dbReference type="Proteomes" id="UP001060771">
    <property type="component" value="Chromosome"/>
</dbReference>
<reference evidence="5" key="3">
    <citation type="submission" date="2022-09" db="EMBL/GenBank/DDBJ databases">
        <title>Complete genome sequence of Vulcanisaeta souniana.</title>
        <authorList>
            <person name="Kato S."/>
            <person name="Itoh T."/>
            <person name="Ohkuma M."/>
        </authorList>
    </citation>
    <scope>NUCLEOTIDE SEQUENCE [LARGE SCALE GENOMIC DNA]</scope>
    <source>
        <strain evidence="5">JCM 11219</strain>
    </source>
</reference>
<evidence type="ECO:0000313" key="2">
    <source>
        <dbReference type="EMBL" id="BDR93326.1"/>
    </source>
</evidence>